<gene>
    <name evidence="1" type="ORF">L9F63_017668</name>
</gene>
<dbReference type="EMBL" id="JASPKZ010005287">
    <property type="protein sequence ID" value="KAJ9589024.1"/>
    <property type="molecule type" value="Genomic_DNA"/>
</dbReference>
<feature type="non-terminal residue" evidence="1">
    <location>
        <position position="1"/>
    </location>
</feature>
<organism evidence="1 2">
    <name type="scientific">Diploptera punctata</name>
    <name type="common">Pacific beetle cockroach</name>
    <dbReference type="NCBI Taxonomy" id="6984"/>
    <lineage>
        <taxon>Eukaryota</taxon>
        <taxon>Metazoa</taxon>
        <taxon>Ecdysozoa</taxon>
        <taxon>Arthropoda</taxon>
        <taxon>Hexapoda</taxon>
        <taxon>Insecta</taxon>
        <taxon>Pterygota</taxon>
        <taxon>Neoptera</taxon>
        <taxon>Polyneoptera</taxon>
        <taxon>Dictyoptera</taxon>
        <taxon>Blattodea</taxon>
        <taxon>Blaberoidea</taxon>
        <taxon>Blaberidae</taxon>
        <taxon>Diplopterinae</taxon>
        <taxon>Diploptera</taxon>
    </lineage>
</organism>
<name>A0AAD7ZY83_DIPPU</name>
<accession>A0AAD7ZY83</accession>
<dbReference type="AlphaFoldDB" id="A0AAD7ZY83"/>
<evidence type="ECO:0000313" key="1">
    <source>
        <dbReference type="EMBL" id="KAJ9589024.1"/>
    </source>
</evidence>
<evidence type="ECO:0000313" key="2">
    <source>
        <dbReference type="Proteomes" id="UP001233999"/>
    </source>
</evidence>
<dbReference type="Proteomes" id="UP001233999">
    <property type="component" value="Unassembled WGS sequence"/>
</dbReference>
<sequence length="87" mass="10006">RALKVIKSARDLKEEDLKEEDLKEEDLGQDLDHVADVVRPRRKGGGKYGQNVNPFFNFLKTLRDKYKGCPANAIAKKGRRVMEIHEL</sequence>
<proteinExistence type="predicted"/>
<reference evidence="1" key="2">
    <citation type="submission" date="2023-05" db="EMBL/GenBank/DDBJ databases">
        <authorList>
            <person name="Fouks B."/>
        </authorList>
    </citation>
    <scope>NUCLEOTIDE SEQUENCE</scope>
    <source>
        <strain evidence="1">Stay&amp;Tobe</strain>
        <tissue evidence="1">Testes</tissue>
    </source>
</reference>
<comment type="caution">
    <text evidence="1">The sequence shown here is derived from an EMBL/GenBank/DDBJ whole genome shotgun (WGS) entry which is preliminary data.</text>
</comment>
<reference evidence="1" key="1">
    <citation type="journal article" date="2023" name="IScience">
        <title>Live-bearing cockroach genome reveals convergent evolutionary mechanisms linked to viviparity in insects and beyond.</title>
        <authorList>
            <person name="Fouks B."/>
            <person name="Harrison M.C."/>
            <person name="Mikhailova A.A."/>
            <person name="Marchal E."/>
            <person name="English S."/>
            <person name="Carruthers M."/>
            <person name="Jennings E.C."/>
            <person name="Chiamaka E.L."/>
            <person name="Frigard R.A."/>
            <person name="Pippel M."/>
            <person name="Attardo G.M."/>
            <person name="Benoit J.B."/>
            <person name="Bornberg-Bauer E."/>
            <person name="Tobe S.S."/>
        </authorList>
    </citation>
    <scope>NUCLEOTIDE SEQUENCE</scope>
    <source>
        <strain evidence="1">Stay&amp;Tobe</strain>
    </source>
</reference>
<protein>
    <submittedName>
        <fullName evidence="1">Uncharacterized protein</fullName>
    </submittedName>
</protein>
<keyword evidence="2" id="KW-1185">Reference proteome</keyword>